<keyword evidence="6" id="KW-0119">Carbohydrate metabolism</keyword>
<protein>
    <recommendedName>
        <fullName evidence="11">3-oxo-tetronate kinase</fullName>
        <ecNumber evidence="10">2.7.1.217</ecNumber>
    </recommendedName>
    <alternativeName>
        <fullName evidence="12">3-dehydrotetronate 4-kinase</fullName>
    </alternativeName>
</protein>
<evidence type="ECO:0000256" key="7">
    <source>
        <dbReference type="ARBA" id="ARBA00035898"/>
    </source>
</evidence>
<evidence type="ECO:0000256" key="3">
    <source>
        <dbReference type="ARBA" id="ARBA00022741"/>
    </source>
</evidence>
<dbReference type="NCBIfam" id="NF043035">
    <property type="entry name" value="OxoTetrKin"/>
    <property type="match status" value="1"/>
</dbReference>
<dbReference type="InterPro" id="IPR042213">
    <property type="entry name" value="NBD_C_sf"/>
</dbReference>
<dbReference type="Gene3D" id="3.40.50.10840">
    <property type="entry name" value="Putative sugar-binding, N-terminal domain"/>
    <property type="match status" value="1"/>
</dbReference>
<keyword evidence="5" id="KW-0067">ATP-binding</keyword>
<evidence type="ECO:0000256" key="5">
    <source>
        <dbReference type="ARBA" id="ARBA00022840"/>
    </source>
</evidence>
<feature type="domain" description="Four-carbon acid sugar kinase N-terminal" evidence="13">
    <location>
        <begin position="7"/>
        <end position="229"/>
    </location>
</feature>
<dbReference type="SUPFAM" id="SSF142764">
    <property type="entry name" value="YgbK-like"/>
    <property type="match status" value="1"/>
</dbReference>
<name>A0A9D9H583_9FIRM</name>
<reference evidence="15" key="1">
    <citation type="submission" date="2020-10" db="EMBL/GenBank/DDBJ databases">
        <authorList>
            <person name="Gilroy R."/>
        </authorList>
    </citation>
    <scope>NUCLEOTIDE SEQUENCE</scope>
    <source>
        <strain evidence="15">F6-4510</strain>
    </source>
</reference>
<evidence type="ECO:0000259" key="13">
    <source>
        <dbReference type="Pfam" id="PF07005"/>
    </source>
</evidence>
<gene>
    <name evidence="15" type="ORF">IAC55_08175</name>
</gene>
<keyword evidence="3" id="KW-0547">Nucleotide-binding</keyword>
<evidence type="ECO:0000256" key="6">
    <source>
        <dbReference type="ARBA" id="ARBA00023277"/>
    </source>
</evidence>
<dbReference type="GO" id="GO:0005524">
    <property type="term" value="F:ATP binding"/>
    <property type="evidence" value="ECO:0007669"/>
    <property type="project" value="UniProtKB-KW"/>
</dbReference>
<organism evidence="15 16">
    <name type="scientific">Candidatus Fimicola merdigallinarum</name>
    <dbReference type="NCBI Taxonomy" id="2840819"/>
    <lineage>
        <taxon>Bacteria</taxon>
        <taxon>Bacillati</taxon>
        <taxon>Bacillota</taxon>
        <taxon>Clostridia</taxon>
        <taxon>Lachnospirales</taxon>
        <taxon>Lachnospiraceae</taxon>
        <taxon>Lachnospiraceae incertae sedis</taxon>
        <taxon>Candidatus Fimicola</taxon>
    </lineage>
</organism>
<dbReference type="EMBL" id="JADIMX010000159">
    <property type="protein sequence ID" value="MBO8435278.1"/>
    <property type="molecule type" value="Genomic_DNA"/>
</dbReference>
<dbReference type="Gene3D" id="3.40.980.20">
    <property type="entry name" value="Four-carbon acid sugar kinase, nucleotide binding domain"/>
    <property type="match status" value="1"/>
</dbReference>
<dbReference type="InterPro" id="IPR050007">
    <property type="entry name" value="OtnK"/>
</dbReference>
<reference evidence="15" key="2">
    <citation type="journal article" date="2021" name="PeerJ">
        <title>Extensive microbial diversity within the chicken gut microbiome revealed by metagenomics and culture.</title>
        <authorList>
            <person name="Gilroy R."/>
            <person name="Ravi A."/>
            <person name="Getino M."/>
            <person name="Pursley I."/>
            <person name="Horton D.L."/>
            <person name="Alikhan N.F."/>
            <person name="Baker D."/>
            <person name="Gharbi K."/>
            <person name="Hall N."/>
            <person name="Watson M."/>
            <person name="Adriaenssens E.M."/>
            <person name="Foster-Nyarko E."/>
            <person name="Jarju S."/>
            <person name="Secka A."/>
            <person name="Antonio M."/>
            <person name="Oren A."/>
            <person name="Chaudhuri R.R."/>
            <person name="La Ragione R."/>
            <person name="Hildebrand F."/>
            <person name="Pallen M.J."/>
        </authorList>
    </citation>
    <scope>NUCLEOTIDE SEQUENCE</scope>
    <source>
        <strain evidence="15">F6-4510</strain>
    </source>
</reference>
<keyword evidence="2" id="KW-0808">Transferase</keyword>
<dbReference type="EC" id="2.7.1.217" evidence="10"/>
<evidence type="ECO:0000256" key="8">
    <source>
        <dbReference type="ARBA" id="ARBA00036346"/>
    </source>
</evidence>
<evidence type="ECO:0000313" key="15">
    <source>
        <dbReference type="EMBL" id="MBO8435278.1"/>
    </source>
</evidence>
<dbReference type="Proteomes" id="UP000823611">
    <property type="component" value="Unassembled WGS sequence"/>
</dbReference>
<evidence type="ECO:0000256" key="4">
    <source>
        <dbReference type="ARBA" id="ARBA00022777"/>
    </source>
</evidence>
<proteinExistence type="inferred from homology"/>
<evidence type="ECO:0000256" key="10">
    <source>
        <dbReference type="ARBA" id="ARBA00039095"/>
    </source>
</evidence>
<dbReference type="InterPro" id="IPR037051">
    <property type="entry name" value="4-carb_acid_sugar_kinase_N_sf"/>
</dbReference>
<comment type="catalytic activity">
    <reaction evidence="7">
        <text>3-dehydro-L-erythronate + ATP = 3-dehydro-4-O-phospho-L-erythronate + ADP + H(+)</text>
        <dbReference type="Rhea" id="RHEA:52552"/>
        <dbReference type="ChEBI" id="CHEBI:15378"/>
        <dbReference type="ChEBI" id="CHEBI:30616"/>
        <dbReference type="ChEBI" id="CHEBI:136592"/>
        <dbReference type="ChEBI" id="CHEBI:136670"/>
        <dbReference type="ChEBI" id="CHEBI:456216"/>
        <dbReference type="EC" id="2.7.1.217"/>
    </reaction>
</comment>
<comment type="catalytic activity">
    <reaction evidence="8">
        <text>3-dehydro-D-erythronate + ATP = 3-dehydro-4-O-phospho-D-erythronate + ADP + H(+)</text>
        <dbReference type="Rhea" id="RHEA:52556"/>
        <dbReference type="ChEBI" id="CHEBI:15378"/>
        <dbReference type="ChEBI" id="CHEBI:30616"/>
        <dbReference type="ChEBI" id="CHEBI:57958"/>
        <dbReference type="ChEBI" id="CHEBI:136593"/>
        <dbReference type="ChEBI" id="CHEBI:456216"/>
        <dbReference type="EC" id="2.7.1.217"/>
    </reaction>
</comment>
<comment type="caution">
    <text evidence="15">The sequence shown here is derived from an EMBL/GenBank/DDBJ whole genome shotgun (WGS) entry which is preliminary data.</text>
</comment>
<evidence type="ECO:0000256" key="12">
    <source>
        <dbReference type="ARBA" id="ARBA00041377"/>
    </source>
</evidence>
<accession>A0A9D9H583</accession>
<keyword evidence="4 15" id="KW-0418">Kinase</keyword>
<dbReference type="InterPro" id="IPR031475">
    <property type="entry name" value="NBD_C"/>
</dbReference>
<comment type="function">
    <text evidence="9">Catalyzes the ATP-dependent phosphorylation of 3-oxo-tetronate to 3-oxo-tetronate 4-phosphate.</text>
</comment>
<feature type="domain" description="Four-carbon acid sugar kinase nucleotide binding" evidence="14">
    <location>
        <begin position="258"/>
        <end position="412"/>
    </location>
</feature>
<dbReference type="Pfam" id="PF17042">
    <property type="entry name" value="NBD_C"/>
    <property type="match status" value="1"/>
</dbReference>
<evidence type="ECO:0000256" key="11">
    <source>
        <dbReference type="ARBA" id="ARBA00039461"/>
    </source>
</evidence>
<evidence type="ECO:0000256" key="1">
    <source>
        <dbReference type="ARBA" id="ARBA00005715"/>
    </source>
</evidence>
<evidence type="ECO:0000259" key="14">
    <source>
        <dbReference type="Pfam" id="PF17042"/>
    </source>
</evidence>
<dbReference type="Pfam" id="PF07005">
    <property type="entry name" value="SBD_N"/>
    <property type="match status" value="1"/>
</dbReference>
<dbReference type="InterPro" id="IPR010737">
    <property type="entry name" value="4-carb_acid_sugar_kinase_N"/>
</dbReference>
<dbReference type="GO" id="GO:0016301">
    <property type="term" value="F:kinase activity"/>
    <property type="evidence" value="ECO:0007669"/>
    <property type="project" value="UniProtKB-KW"/>
</dbReference>
<sequence length="423" mass="46527">MSSNILIGCVADDFTGASDAASFLINKGLRTILFNGIPEGDVPNCNAIVIALKSRTQNTKDAVNDSMKAFKWLKDMGVKHLYFKYCSTFDSTKEGNIGPVTDAVLENFEEKYTILCPALPVNKRTVKNGILYVDGVPLSETHMKNHPLTPMWESEIAKLMEPQGKYKTINLNEEMLKKSKSEILDIINDFGKDKEHFYVVPDYTTDEDGKKIADVFGDIGFLTGGSGILGPIAEKYKESISDSDNKILDTSTEGKGIVFAGSCSKATLGQIEDFKAKGYKSYKIDPIKLLKGEETVDNLWNFIKENSDDEVLIYSSDTASNVVEIQKSGKEEIAELLEGATSELADRCVKFGYTRIIVAGGETSSAVVKKLGYNSFEIGESIAPGVPVMAPLSDMRIRIVLKSGNFGQEDFFDRALNATRKEK</sequence>
<evidence type="ECO:0000313" key="16">
    <source>
        <dbReference type="Proteomes" id="UP000823611"/>
    </source>
</evidence>
<evidence type="ECO:0000256" key="2">
    <source>
        <dbReference type="ARBA" id="ARBA00022679"/>
    </source>
</evidence>
<comment type="similarity">
    <text evidence="1">Belongs to the four-carbon acid sugar kinase family.</text>
</comment>
<dbReference type="AlphaFoldDB" id="A0A9D9H583"/>
<evidence type="ECO:0000256" key="9">
    <source>
        <dbReference type="ARBA" id="ARBA00037335"/>
    </source>
</evidence>